<organism evidence="2 3">
    <name type="scientific">Myxococcus virescens</name>
    <dbReference type="NCBI Taxonomy" id="83456"/>
    <lineage>
        <taxon>Bacteria</taxon>
        <taxon>Pseudomonadati</taxon>
        <taxon>Myxococcota</taxon>
        <taxon>Myxococcia</taxon>
        <taxon>Myxococcales</taxon>
        <taxon>Cystobacterineae</taxon>
        <taxon>Myxococcaceae</taxon>
        <taxon>Myxococcus</taxon>
    </lineage>
</organism>
<protein>
    <submittedName>
        <fullName evidence="2">Uncharacterized protein</fullName>
    </submittedName>
</protein>
<evidence type="ECO:0000256" key="1">
    <source>
        <dbReference type="SAM" id="MobiDB-lite"/>
    </source>
</evidence>
<name>A0ABY0MH41_9BACT</name>
<sequence length="73" mass="8431">MEDAVTEVKPHEALTDTRVHAYFLRSIKSGRRLARWPDNLESDLQGVQTMRFEEQGLPEQSKRPKPEGSLPLR</sequence>
<gene>
    <name evidence="2" type="ORF">SAMN04488504_101666</name>
</gene>
<evidence type="ECO:0000313" key="3">
    <source>
        <dbReference type="Proteomes" id="UP000198717"/>
    </source>
</evidence>
<dbReference type="EMBL" id="FNAJ01000001">
    <property type="protein sequence ID" value="SDD38325.1"/>
    <property type="molecule type" value="Genomic_DNA"/>
</dbReference>
<reference evidence="2 3" key="1">
    <citation type="submission" date="2016-10" db="EMBL/GenBank/DDBJ databases">
        <authorList>
            <person name="Varghese N."/>
            <person name="Submissions S."/>
        </authorList>
    </citation>
    <scope>NUCLEOTIDE SEQUENCE [LARGE SCALE GENOMIC DNA]</scope>
    <source>
        <strain evidence="2 3">DSM 2260</strain>
    </source>
</reference>
<keyword evidence="3" id="KW-1185">Reference proteome</keyword>
<proteinExistence type="predicted"/>
<comment type="caution">
    <text evidence="2">The sequence shown here is derived from an EMBL/GenBank/DDBJ whole genome shotgun (WGS) entry which is preliminary data.</text>
</comment>
<feature type="region of interest" description="Disordered" evidence="1">
    <location>
        <begin position="52"/>
        <end position="73"/>
    </location>
</feature>
<dbReference type="Proteomes" id="UP000198717">
    <property type="component" value="Unassembled WGS sequence"/>
</dbReference>
<evidence type="ECO:0000313" key="2">
    <source>
        <dbReference type="EMBL" id="SDD38325.1"/>
    </source>
</evidence>
<accession>A0ABY0MH41</accession>